<dbReference type="PANTHER" id="PTHR43767">
    <property type="entry name" value="LONG-CHAIN-FATTY-ACID--COA LIGASE"/>
    <property type="match status" value="1"/>
</dbReference>
<accession>A0ABM8TNV1</accession>
<dbReference type="GO" id="GO:0004467">
    <property type="term" value="F:long-chain fatty acid-CoA ligase activity"/>
    <property type="evidence" value="ECO:0007669"/>
    <property type="project" value="UniProtKB-EC"/>
</dbReference>
<dbReference type="Gene3D" id="3.40.50.12780">
    <property type="entry name" value="N-terminal domain of ligase-like"/>
    <property type="match status" value="1"/>
</dbReference>
<evidence type="ECO:0000313" key="4">
    <source>
        <dbReference type="Proteomes" id="UP000672657"/>
    </source>
</evidence>
<dbReference type="InterPro" id="IPR025110">
    <property type="entry name" value="AMP-bd_C"/>
</dbReference>
<reference evidence="3 4" key="1">
    <citation type="submission" date="2021-03" db="EMBL/GenBank/DDBJ databases">
        <authorList>
            <person name="Peeters C."/>
        </authorList>
    </citation>
    <scope>NUCLEOTIDE SEQUENCE [LARGE SCALE GENOMIC DNA]</scope>
    <source>
        <strain evidence="3 4">LMG 26411</strain>
    </source>
</reference>
<dbReference type="Pfam" id="PF00501">
    <property type="entry name" value="AMP-binding"/>
    <property type="match status" value="1"/>
</dbReference>
<keyword evidence="3" id="KW-0436">Ligase</keyword>
<dbReference type="RefSeq" id="WP_211956160.1">
    <property type="nucleotide sequence ID" value="NZ_CAJPVI010000037.1"/>
</dbReference>
<dbReference type="Pfam" id="PF13193">
    <property type="entry name" value="AMP-binding_C"/>
    <property type="match status" value="1"/>
</dbReference>
<dbReference type="PANTHER" id="PTHR43767:SF1">
    <property type="entry name" value="NONRIBOSOMAL PEPTIDE SYNTHASE PES1 (EUROFUNG)-RELATED"/>
    <property type="match status" value="1"/>
</dbReference>
<gene>
    <name evidence="3" type="primary">lcfB_21</name>
    <name evidence="3" type="ORF">LMG26411_05259</name>
</gene>
<comment type="caution">
    <text evidence="3">The sequence shown here is derived from an EMBL/GenBank/DDBJ whole genome shotgun (WGS) entry which is preliminary data.</text>
</comment>
<evidence type="ECO:0000313" key="3">
    <source>
        <dbReference type="EMBL" id="CAG2156486.1"/>
    </source>
</evidence>
<dbReference type="InterPro" id="IPR042099">
    <property type="entry name" value="ANL_N_sf"/>
</dbReference>
<dbReference type="Proteomes" id="UP000672657">
    <property type="component" value="Unassembled WGS sequence"/>
</dbReference>
<dbReference type="EMBL" id="CAJPVI010000037">
    <property type="protein sequence ID" value="CAG2156486.1"/>
    <property type="molecule type" value="Genomic_DNA"/>
</dbReference>
<dbReference type="InterPro" id="IPR020845">
    <property type="entry name" value="AMP-binding_CS"/>
</dbReference>
<dbReference type="InterPro" id="IPR045851">
    <property type="entry name" value="AMP-bd_C_sf"/>
</dbReference>
<name>A0ABM8TNV1_9BURK</name>
<evidence type="ECO:0000259" key="2">
    <source>
        <dbReference type="Pfam" id="PF13193"/>
    </source>
</evidence>
<dbReference type="PROSITE" id="PS00455">
    <property type="entry name" value="AMP_BINDING"/>
    <property type="match status" value="1"/>
</dbReference>
<dbReference type="Gene3D" id="3.30.300.30">
    <property type="match status" value="1"/>
</dbReference>
<protein>
    <submittedName>
        <fullName evidence="3">Long-chain-fatty-acid--CoA ligase</fullName>
        <ecNumber evidence="3">6.2.1.3</ecNumber>
    </submittedName>
</protein>
<proteinExistence type="predicted"/>
<dbReference type="InterPro" id="IPR050237">
    <property type="entry name" value="ATP-dep_AMP-bd_enzyme"/>
</dbReference>
<evidence type="ECO:0000259" key="1">
    <source>
        <dbReference type="Pfam" id="PF00501"/>
    </source>
</evidence>
<feature type="domain" description="AMP-binding enzyme C-terminal" evidence="2">
    <location>
        <begin position="482"/>
        <end position="558"/>
    </location>
</feature>
<dbReference type="EC" id="6.2.1.3" evidence="3"/>
<dbReference type="InterPro" id="IPR000873">
    <property type="entry name" value="AMP-dep_synth/lig_dom"/>
</dbReference>
<dbReference type="NCBIfam" id="NF006181">
    <property type="entry name" value="PRK08314.1"/>
    <property type="match status" value="1"/>
</dbReference>
<organism evidence="3 4">
    <name type="scientific">Cupriavidus numazuensis</name>
    <dbReference type="NCBI Taxonomy" id="221992"/>
    <lineage>
        <taxon>Bacteria</taxon>
        <taxon>Pseudomonadati</taxon>
        <taxon>Pseudomonadota</taxon>
        <taxon>Betaproteobacteria</taxon>
        <taxon>Burkholderiales</taxon>
        <taxon>Burkholderiaceae</taxon>
        <taxon>Cupriavidus</taxon>
    </lineage>
</organism>
<sequence length="571" mass="62544">MTSTNPGQDGTIERPTGTLVLDRRYAKGGLPAQVHVPDTTLFENLEMSARRYPGKTAVQFYGAAYTYGELLRDAGHMAGYLQQACGVKPGDRVMLFSQNCPQFIAAYFAILRAQAVMVPVNAMLLEEELRHIAADSGAVACFAAQELANQLLPLLGQTPLRHVIVHAYGDALGDDDAGLTVPDWVRVRCSRDSLPDGMVSWPDALAEGRLPAPYTGKQSDLSMLPYTSGTTGAPKACVHDHRTVMTSVAGSQLWRNTNCEAVFLAVAPMFHLLGLQNSLNGPIFVGGTIVLLPRWDARTAAELIERHRVTFWGALPPMLVDFFNQPGIESRDLSSLRVVGGGGAAMPENTSALMRERYGLQYVEGYGLTETAAFLFVNPVHKPKPTCLGVRTYGVEAHVIDPETLQPVPRGEVGEIVVHGGQIMHGYWNNPKANEETFITLDGKRFFRTGDLACEDEEGYFFMRDRLKRMINASGYKVWPAEVETLLYRHPAIQETCVIAARDAHRGETVKAVVVLKAGHEGITADSLVAWGREHMAAYKAPRIVEIVASIPRTATGKLAWRTLQEAESMQ</sequence>
<dbReference type="SUPFAM" id="SSF56801">
    <property type="entry name" value="Acetyl-CoA synthetase-like"/>
    <property type="match status" value="1"/>
</dbReference>
<keyword evidence="4" id="KW-1185">Reference proteome</keyword>
<feature type="domain" description="AMP-dependent synthetase/ligase" evidence="1">
    <location>
        <begin position="46"/>
        <end position="428"/>
    </location>
</feature>